<protein>
    <submittedName>
        <fullName evidence="3">Secreted protein</fullName>
    </submittedName>
</protein>
<dbReference type="WBParaSite" id="Csp11.Scaffold629.g11772.t1">
    <property type="protein sequence ID" value="Csp11.Scaffold629.g11772.t1"/>
    <property type="gene ID" value="Csp11.Scaffold629.g11772"/>
</dbReference>
<dbReference type="Proteomes" id="UP000095282">
    <property type="component" value="Unplaced"/>
</dbReference>
<proteinExistence type="predicted"/>
<evidence type="ECO:0000313" key="2">
    <source>
        <dbReference type="Proteomes" id="UP000095282"/>
    </source>
</evidence>
<evidence type="ECO:0000256" key="1">
    <source>
        <dbReference type="SAM" id="MobiDB-lite"/>
    </source>
</evidence>
<reference evidence="3" key="1">
    <citation type="submission" date="2016-11" db="UniProtKB">
        <authorList>
            <consortium name="WormBaseParasite"/>
        </authorList>
    </citation>
    <scope>IDENTIFICATION</scope>
</reference>
<evidence type="ECO:0000313" key="3">
    <source>
        <dbReference type="WBParaSite" id="Csp11.Scaffold629.g11772.t1"/>
    </source>
</evidence>
<organism evidence="2 3">
    <name type="scientific">Caenorhabditis tropicalis</name>
    <dbReference type="NCBI Taxonomy" id="1561998"/>
    <lineage>
        <taxon>Eukaryota</taxon>
        <taxon>Metazoa</taxon>
        <taxon>Ecdysozoa</taxon>
        <taxon>Nematoda</taxon>
        <taxon>Chromadorea</taxon>
        <taxon>Rhabditida</taxon>
        <taxon>Rhabditina</taxon>
        <taxon>Rhabditomorpha</taxon>
        <taxon>Rhabditoidea</taxon>
        <taxon>Rhabditidae</taxon>
        <taxon>Peloderinae</taxon>
        <taxon>Caenorhabditis</taxon>
    </lineage>
</organism>
<feature type="compositionally biased region" description="Low complexity" evidence="1">
    <location>
        <begin position="38"/>
        <end position="59"/>
    </location>
</feature>
<sequence length="79" mass="8316">MSQRYACASICAAPSARNVPMPPIEWLNQLQAARETSRPPSSMSSESILTSSPSPSIDTSSSYGIRLCPFQLIAAAASA</sequence>
<keyword evidence="2" id="KW-1185">Reference proteome</keyword>
<name>A0A1I7TU07_9PELO</name>
<dbReference type="AlphaFoldDB" id="A0A1I7TU07"/>
<accession>A0A1I7TU07</accession>
<feature type="region of interest" description="Disordered" evidence="1">
    <location>
        <begin position="32"/>
        <end position="59"/>
    </location>
</feature>